<dbReference type="OrthoDB" id="9814707at2"/>
<name>A0A5C4Y6W2_9DEIO</name>
<dbReference type="InterPro" id="IPR015987">
    <property type="entry name" value="UCP022704"/>
</dbReference>
<dbReference type="InterPro" id="IPR013320">
    <property type="entry name" value="ConA-like_dom_sf"/>
</dbReference>
<dbReference type="Gene3D" id="2.60.120.200">
    <property type="match status" value="1"/>
</dbReference>
<organism evidence="1 2">
    <name type="scientific">Deinococcus radiopugnans ATCC 19172</name>
    <dbReference type="NCBI Taxonomy" id="585398"/>
    <lineage>
        <taxon>Bacteria</taxon>
        <taxon>Thermotogati</taxon>
        <taxon>Deinococcota</taxon>
        <taxon>Deinococci</taxon>
        <taxon>Deinococcales</taxon>
        <taxon>Deinococcaceae</taxon>
        <taxon>Deinococcus</taxon>
    </lineage>
</organism>
<dbReference type="InterPro" id="IPR009784">
    <property type="entry name" value="DUF1349"/>
</dbReference>
<dbReference type="Pfam" id="PF07081">
    <property type="entry name" value="DUF1349"/>
    <property type="match status" value="1"/>
</dbReference>
<dbReference type="PANTHER" id="PTHR35332:SF2">
    <property type="entry name" value="REGULATION OF ENOLASE PROTEIN 1"/>
    <property type="match status" value="1"/>
</dbReference>
<comment type="caution">
    <text evidence="1">The sequence shown here is derived from an EMBL/GenBank/DDBJ whole genome shotgun (WGS) entry which is preliminary data.</text>
</comment>
<sequence>MNLEAARVLGENGGMSQSWSAFEWHAEPQSWAAHTDGTLDVVTAKGGDFWRETQYGFTHDDGHAFLRDALDEFTASVRVSGEYAELYDQAGLMLRANERHWCKVGVEYVGRQQWSAVVTHDKSDWSVQPAEAHAEVTFRMIRRDDALILHARATDRERWTLLRVAPFPPGLGARVGILAGSPGRAGFRAHFHDFQLAGPDRRPLHELGEP</sequence>
<evidence type="ECO:0000313" key="2">
    <source>
        <dbReference type="Proteomes" id="UP000313988"/>
    </source>
</evidence>
<dbReference type="SUPFAM" id="SSF49899">
    <property type="entry name" value="Concanavalin A-like lectins/glucanases"/>
    <property type="match status" value="1"/>
</dbReference>
<protein>
    <submittedName>
        <fullName evidence="1">DUF1349 domain-containing protein</fullName>
    </submittedName>
</protein>
<dbReference type="PANTHER" id="PTHR35332">
    <property type="entry name" value="REGULATION OF ENOLASE PROTEIN 1"/>
    <property type="match status" value="1"/>
</dbReference>
<gene>
    <name evidence="1" type="ORF">FHR04_11465</name>
</gene>
<dbReference type="PIRSF" id="PIRSF022704">
    <property type="entry name" value="UCP022704"/>
    <property type="match status" value="1"/>
</dbReference>
<dbReference type="EMBL" id="VDMO01000011">
    <property type="protein sequence ID" value="TNM70783.1"/>
    <property type="molecule type" value="Genomic_DNA"/>
</dbReference>
<reference evidence="1 2" key="1">
    <citation type="submission" date="2019-06" db="EMBL/GenBank/DDBJ databases">
        <title>Genome sequence of Deinococcus radiopugnans ATCC 19172.</title>
        <authorList>
            <person name="Maclea K.S."/>
            <person name="Maynard C.R."/>
        </authorList>
    </citation>
    <scope>NUCLEOTIDE SEQUENCE [LARGE SCALE GENOMIC DNA]</scope>
    <source>
        <strain evidence="1 2">ATCC 19172</strain>
    </source>
</reference>
<evidence type="ECO:0000313" key="1">
    <source>
        <dbReference type="EMBL" id="TNM70783.1"/>
    </source>
</evidence>
<accession>A0A5C4Y6W2</accession>
<proteinExistence type="predicted"/>
<dbReference type="Proteomes" id="UP000313988">
    <property type="component" value="Unassembled WGS sequence"/>
</dbReference>
<dbReference type="AlphaFoldDB" id="A0A5C4Y6W2"/>